<dbReference type="InterPro" id="IPR006935">
    <property type="entry name" value="Helicase/UvrB_N"/>
</dbReference>
<sequence>MIDKAIQLRQLVKDTLDSTSLHSHQVNAATKVFDALTGNVRAVVTAAEMQAGKSGIALALCCLQRLSLSDQEICDRKQLKDTLYLVTMPDTALKEQAEEDLRLAKNVIVSNFVNFEKALENDFKGNPPKLIIIDECHYGSNVSAVRYSKIFDYLEQENDSCKVVFISATPFGALYGAETEYQEALELQQEAEIENDNELLSDAQIAAETALKDSILRRDFNTRLVFHKTSNEYYGVREMLQNGKVCGLGDETKNFLHPSQQRDNFVQQFISHQGMGWSLVRVPAGLAMEAKQFLVSQGIDASAVYILGKNLSGVPEDEHCNIDRFKKEFDDAQLFDEKLIAITVAGARAGINFGAMMKNNLISTWDSTVASVAAVVQANIGRACGYHGNNFSTHYTNLNAAEAYGCILDHLENTCSEHAASDFEGLKDFFEDVCQEYQVNGLDVGLTVKYKKRRPIGDVETYKTHSYVAIPAKLLEEDADFTQYTKDNDYLLAIDIIRNEFTAKGAPTVKGNRAMRGIKKNWIKAHWVNGDSYDNPEKARADGTQKDKTKLYTEMLNNGEHLEYNRVVAPGSGELSENKRVTAAIFSVYNISRRNVAKKIMTPEDVWEMCDYFGVERDDTLLVIYKRGEEDIQRTAAKKHHNELPPQSGHLSNESHFSDTVESTY</sequence>
<dbReference type="RefSeq" id="WP_104411095.1">
    <property type="nucleotide sequence ID" value="NZ_CP014038.2"/>
</dbReference>
<evidence type="ECO:0000256" key="1">
    <source>
        <dbReference type="SAM" id="MobiDB-lite"/>
    </source>
</evidence>
<evidence type="ECO:0000259" key="2">
    <source>
        <dbReference type="Pfam" id="PF04851"/>
    </source>
</evidence>
<accession>A0ABN4L1U9</accession>
<feature type="compositionally biased region" description="Polar residues" evidence="1">
    <location>
        <begin position="649"/>
        <end position="665"/>
    </location>
</feature>
<proteinExistence type="predicted"/>
<dbReference type="Gene3D" id="3.40.50.300">
    <property type="entry name" value="P-loop containing nucleotide triphosphate hydrolases"/>
    <property type="match status" value="1"/>
</dbReference>
<evidence type="ECO:0000313" key="3">
    <source>
        <dbReference type="EMBL" id="AMF99428.2"/>
    </source>
</evidence>
<feature type="region of interest" description="Disordered" evidence="1">
    <location>
        <begin position="639"/>
        <end position="665"/>
    </location>
</feature>
<organism evidence="3 4">
    <name type="scientific">Vibrio harveyi</name>
    <name type="common">Beneckea harveyi</name>
    <dbReference type="NCBI Taxonomy" id="669"/>
    <lineage>
        <taxon>Bacteria</taxon>
        <taxon>Pseudomonadati</taxon>
        <taxon>Pseudomonadota</taxon>
        <taxon>Gammaproteobacteria</taxon>
        <taxon>Vibrionales</taxon>
        <taxon>Vibrionaceae</taxon>
        <taxon>Vibrio</taxon>
    </lineage>
</organism>
<keyword evidence="4" id="KW-1185">Reference proteome</keyword>
<dbReference type="EMBL" id="CP014038">
    <property type="protein sequence ID" value="AMF99428.2"/>
    <property type="molecule type" value="Genomic_DNA"/>
</dbReference>
<reference evidence="3" key="1">
    <citation type="submission" date="2018-01" db="EMBL/GenBank/DDBJ databases">
        <title>FDA dAtabase for Regulatory Grade micrObial Sequences (FDA-ARGOS): Supporting development and validation of Infectious Disease Dx tests.</title>
        <authorList>
            <person name="Hoffmann M."/>
            <person name="Allard M."/>
            <person name="Evans P."/>
            <person name="Brown E."/>
            <person name="Tallon L."/>
            <person name="Sadzewicz L."/>
            <person name="Sengamalay N."/>
            <person name="Ott S."/>
            <person name="Godinez A."/>
            <person name="Nagaraj S."/>
            <person name="Vyas G."/>
            <person name="Aluvathingal J."/>
            <person name="Nadendla S."/>
            <person name="Geyer C."/>
            <person name="Sichtig H."/>
        </authorList>
    </citation>
    <scope>NUCLEOTIDE SEQUENCE</scope>
    <source>
        <strain evidence="3">FDAARGOS_107</strain>
    </source>
</reference>
<evidence type="ECO:0000313" key="4">
    <source>
        <dbReference type="Proteomes" id="UP000067422"/>
    </source>
</evidence>
<gene>
    <name evidence="3" type="ORF">AL538_12670</name>
</gene>
<dbReference type="Pfam" id="PF04851">
    <property type="entry name" value="ResIII"/>
    <property type="match status" value="1"/>
</dbReference>
<feature type="domain" description="Helicase/UvrB N-terminal" evidence="2">
    <location>
        <begin position="21"/>
        <end position="170"/>
    </location>
</feature>
<protein>
    <submittedName>
        <fullName evidence="3">Glutathione synthase</fullName>
    </submittedName>
</protein>
<dbReference type="InterPro" id="IPR027417">
    <property type="entry name" value="P-loop_NTPase"/>
</dbReference>
<dbReference type="Proteomes" id="UP000067422">
    <property type="component" value="Chromosome 1"/>
</dbReference>
<dbReference type="SUPFAM" id="SSF52540">
    <property type="entry name" value="P-loop containing nucleoside triphosphate hydrolases"/>
    <property type="match status" value="1"/>
</dbReference>
<name>A0ABN4L1U9_VIBHA</name>